<name>A0A6C0JZN4_9ZZZZ</name>
<proteinExistence type="predicted"/>
<dbReference type="AlphaFoldDB" id="A0A6C0JZN4"/>
<reference evidence="1" key="1">
    <citation type="journal article" date="2020" name="Nature">
        <title>Giant virus diversity and host interactions through global metagenomics.</title>
        <authorList>
            <person name="Schulz F."/>
            <person name="Roux S."/>
            <person name="Paez-Espino D."/>
            <person name="Jungbluth S."/>
            <person name="Walsh D.A."/>
            <person name="Denef V.J."/>
            <person name="McMahon K.D."/>
            <person name="Konstantinidis K.T."/>
            <person name="Eloe-Fadrosh E.A."/>
            <person name="Kyrpides N.C."/>
            <person name="Woyke T."/>
        </authorList>
    </citation>
    <scope>NUCLEOTIDE SEQUENCE</scope>
    <source>
        <strain evidence="1">GVMAG-S-1101164-67</strain>
    </source>
</reference>
<accession>A0A6C0JZN4</accession>
<sequence length="37" mass="4553">MQLFPMQNLLIKQINLEDIVVEHKIFQISQNKPWEWT</sequence>
<dbReference type="EMBL" id="MN740752">
    <property type="protein sequence ID" value="QHU10286.1"/>
    <property type="molecule type" value="Genomic_DNA"/>
</dbReference>
<protein>
    <submittedName>
        <fullName evidence="1">Uncharacterized protein</fullName>
    </submittedName>
</protein>
<organism evidence="1">
    <name type="scientific">viral metagenome</name>
    <dbReference type="NCBI Taxonomy" id="1070528"/>
    <lineage>
        <taxon>unclassified sequences</taxon>
        <taxon>metagenomes</taxon>
        <taxon>organismal metagenomes</taxon>
    </lineage>
</organism>
<evidence type="ECO:0000313" key="1">
    <source>
        <dbReference type="EMBL" id="QHU10286.1"/>
    </source>
</evidence>